<name>A0A4V3D5Q3_9BURK</name>
<dbReference type="InterPro" id="IPR026365">
    <property type="entry name" value="BcepMu_gp16"/>
</dbReference>
<protein>
    <submittedName>
        <fullName evidence="1">Gp16 family phage-associated protein</fullName>
    </submittedName>
</protein>
<dbReference type="InterPro" id="IPR010982">
    <property type="entry name" value="Lambda_DNA-bd_dom_sf"/>
</dbReference>
<gene>
    <name evidence="1" type="ORF">DFR43_11482</name>
</gene>
<comment type="caution">
    <text evidence="1">The sequence shown here is derived from an EMBL/GenBank/DDBJ whole genome shotgun (WGS) entry which is preliminary data.</text>
</comment>
<evidence type="ECO:0000313" key="1">
    <source>
        <dbReference type="EMBL" id="TDQ40997.1"/>
    </source>
</evidence>
<keyword evidence="2" id="KW-1185">Reference proteome</keyword>
<dbReference type="Proteomes" id="UP000295510">
    <property type="component" value="Unassembled WGS sequence"/>
</dbReference>
<dbReference type="AlphaFoldDB" id="A0A4V3D5Q3"/>
<organism evidence="1 2">
    <name type="scientific">Tepidicella xavieri</name>
    <dbReference type="NCBI Taxonomy" id="360241"/>
    <lineage>
        <taxon>Bacteria</taxon>
        <taxon>Pseudomonadati</taxon>
        <taxon>Pseudomonadota</taxon>
        <taxon>Betaproteobacteria</taxon>
        <taxon>Burkholderiales</taxon>
        <taxon>Tepidicella</taxon>
    </lineage>
</organism>
<sequence length="92" mass="9795">MADAARIDKERAARARAALDRIGITQSQLARSLGVSVKIVNEVARGRLIGRSGKTHKVAVALGLKDGVVLPEGLTEQELIERLREAAKGVKA</sequence>
<dbReference type="EMBL" id="SNYL01000014">
    <property type="protein sequence ID" value="TDQ40997.1"/>
    <property type="molecule type" value="Genomic_DNA"/>
</dbReference>
<dbReference type="OrthoDB" id="5679056at2"/>
<dbReference type="SUPFAM" id="SSF47413">
    <property type="entry name" value="lambda repressor-like DNA-binding domains"/>
    <property type="match status" value="1"/>
</dbReference>
<accession>A0A4V3D5Q3</accession>
<dbReference type="NCBIfam" id="TIGR04111">
    <property type="entry name" value="BcepMu_gp16"/>
    <property type="match status" value="1"/>
</dbReference>
<proteinExistence type="predicted"/>
<evidence type="ECO:0000313" key="2">
    <source>
        <dbReference type="Proteomes" id="UP000295510"/>
    </source>
</evidence>
<dbReference type="RefSeq" id="WP_133598676.1">
    <property type="nucleotide sequence ID" value="NZ_SNYL01000014.1"/>
</dbReference>
<dbReference type="Gene3D" id="1.10.260.40">
    <property type="entry name" value="lambda repressor-like DNA-binding domains"/>
    <property type="match status" value="1"/>
</dbReference>
<reference evidence="1 2" key="1">
    <citation type="submission" date="2019-03" db="EMBL/GenBank/DDBJ databases">
        <title>Genomic Encyclopedia of Type Strains, Phase IV (KMG-IV): sequencing the most valuable type-strain genomes for metagenomic binning, comparative biology and taxonomic classification.</title>
        <authorList>
            <person name="Goeker M."/>
        </authorList>
    </citation>
    <scope>NUCLEOTIDE SEQUENCE [LARGE SCALE GENOMIC DNA]</scope>
    <source>
        <strain evidence="1 2">DSM 19605</strain>
    </source>
</reference>
<dbReference type="GO" id="GO:0003677">
    <property type="term" value="F:DNA binding"/>
    <property type="evidence" value="ECO:0007669"/>
    <property type="project" value="InterPro"/>
</dbReference>